<dbReference type="PANTHER" id="PTHR43420">
    <property type="entry name" value="ACETYLTRANSFERASE"/>
    <property type="match status" value="1"/>
</dbReference>
<keyword evidence="1" id="KW-0808">Transferase</keyword>
<evidence type="ECO:0000259" key="3">
    <source>
        <dbReference type="PROSITE" id="PS51186"/>
    </source>
</evidence>
<dbReference type="SUPFAM" id="SSF55729">
    <property type="entry name" value="Acyl-CoA N-acyltransferases (Nat)"/>
    <property type="match status" value="1"/>
</dbReference>
<dbReference type="AlphaFoldDB" id="Q9RW72"/>
<dbReference type="EnsemblBacteria" id="AAF10379">
    <property type="protein sequence ID" value="AAF10379"/>
    <property type="gene ID" value="DR_0797"/>
</dbReference>
<dbReference type="eggNOG" id="COG0456">
    <property type="taxonomic scope" value="Bacteria"/>
</dbReference>
<gene>
    <name evidence="4" type="ordered locus">DR_0797</name>
</gene>
<dbReference type="Pfam" id="PF00583">
    <property type="entry name" value="Acetyltransf_1"/>
    <property type="match status" value="1"/>
</dbReference>
<accession>Q9RW72</accession>
<keyword evidence="2" id="KW-0012">Acyltransferase</keyword>
<dbReference type="PATRIC" id="fig|243230.17.peg.977"/>
<dbReference type="CDD" id="cd04301">
    <property type="entry name" value="NAT_SF"/>
    <property type="match status" value="1"/>
</dbReference>
<dbReference type="EMBL" id="AE000513">
    <property type="protein sequence ID" value="AAF10379.1"/>
    <property type="molecule type" value="Genomic_DNA"/>
</dbReference>
<dbReference type="InParanoid" id="Q9RW72"/>
<evidence type="ECO:0000256" key="2">
    <source>
        <dbReference type="ARBA" id="ARBA00023315"/>
    </source>
</evidence>
<evidence type="ECO:0000313" key="5">
    <source>
        <dbReference type="Proteomes" id="UP000002524"/>
    </source>
</evidence>
<protein>
    <recommendedName>
        <fullName evidence="3">N-acetyltransferase domain-containing protein</fullName>
    </recommendedName>
</protein>
<dbReference type="InterPro" id="IPR000182">
    <property type="entry name" value="GNAT_dom"/>
</dbReference>
<dbReference type="PANTHER" id="PTHR43420:SF51">
    <property type="entry name" value="PEPTIDYL-LYSINE N-ACETYLTRANSFERASE YIAC"/>
    <property type="match status" value="1"/>
</dbReference>
<evidence type="ECO:0000313" key="4">
    <source>
        <dbReference type="EMBL" id="AAF10379.1"/>
    </source>
</evidence>
<reference evidence="4 5" key="1">
    <citation type="journal article" date="1999" name="Science">
        <title>Genome sequence of the radioresistant bacterium Deinococcus radiodurans R1.</title>
        <authorList>
            <person name="White O."/>
            <person name="Eisen J.A."/>
            <person name="Heidelberg J.F."/>
            <person name="Hickey E.K."/>
            <person name="Peterson J.D."/>
            <person name="Dodson R.J."/>
            <person name="Haft D.H."/>
            <person name="Gwinn M.L."/>
            <person name="Nelson W.C."/>
            <person name="Richardson D.L."/>
            <person name="Moffat K.S."/>
            <person name="Qin H."/>
            <person name="Jiang L."/>
            <person name="Pamphile W."/>
            <person name="Crosby M."/>
            <person name="Shen M."/>
            <person name="Vamathevan J.J."/>
            <person name="Lam P."/>
            <person name="McDonald L."/>
            <person name="Utterback T."/>
            <person name="Zalewski C."/>
            <person name="Makarova K.S."/>
            <person name="Aravind L."/>
            <person name="Daly M.J."/>
            <person name="Minton K.W."/>
            <person name="Fleischmann R.D."/>
            <person name="Ketchum K.A."/>
            <person name="Nelson K.E."/>
            <person name="Salzberg S."/>
            <person name="Smith H.O."/>
            <person name="Venter J.C."/>
            <person name="Fraser C.M."/>
        </authorList>
    </citation>
    <scope>NUCLEOTIDE SEQUENCE [LARGE SCALE GENOMIC DNA]</scope>
    <source>
        <strain evidence="5">ATCC 13939 / DSM 20539 / JCM 16871 / LMG 4051 / NBRC 15346 / NCIMB 9279 / R1 / VKM B-1422</strain>
    </source>
</reference>
<dbReference type="InterPro" id="IPR016181">
    <property type="entry name" value="Acyl_CoA_acyltransferase"/>
</dbReference>
<dbReference type="Gene3D" id="3.40.630.30">
    <property type="match status" value="1"/>
</dbReference>
<dbReference type="HOGENOM" id="CLU_087235_2_0_0"/>
<evidence type="ECO:0000256" key="1">
    <source>
        <dbReference type="ARBA" id="ARBA00022679"/>
    </source>
</evidence>
<dbReference type="PIR" id="H75474">
    <property type="entry name" value="H75474"/>
</dbReference>
<dbReference type="InterPro" id="IPR050680">
    <property type="entry name" value="YpeA/RimI_acetyltransf"/>
</dbReference>
<dbReference type="PaxDb" id="243230-DR_0797"/>
<proteinExistence type="predicted"/>
<organism evidence="4 5">
    <name type="scientific">Deinococcus radiodurans (strain ATCC 13939 / DSM 20539 / JCM 16871 / CCUG 27074 / LMG 4051 / NBRC 15346 / NCIMB 9279 / VKM B-1422 / R1)</name>
    <dbReference type="NCBI Taxonomy" id="243230"/>
    <lineage>
        <taxon>Bacteria</taxon>
        <taxon>Thermotogati</taxon>
        <taxon>Deinococcota</taxon>
        <taxon>Deinococci</taxon>
        <taxon>Deinococcales</taxon>
        <taxon>Deinococcaceae</taxon>
        <taxon>Deinococcus</taxon>
    </lineage>
</organism>
<dbReference type="KEGG" id="dra:DR_0797"/>
<dbReference type="Proteomes" id="UP000002524">
    <property type="component" value="Chromosome 1"/>
</dbReference>
<sequence>MGHHLTATQSDEAAAPVIAEFFVQPGNRLSYANVLIAELGAQPVGLALTYLGEEADDLDAPLREHRRRQQLSPDITRETEGDELYLDTLATTAAARGQGIGAALIDACAQRAQTLGVPLTLLVEDGNPARRLYERSGFVPAGRRELAGHGYTRMERRG</sequence>
<dbReference type="STRING" id="243230.DR_0797"/>
<keyword evidence="5" id="KW-1185">Reference proteome</keyword>
<feature type="domain" description="N-acetyltransferase" evidence="3">
    <location>
        <begin position="1"/>
        <end position="158"/>
    </location>
</feature>
<dbReference type="PROSITE" id="PS51186">
    <property type="entry name" value="GNAT"/>
    <property type="match status" value="1"/>
</dbReference>
<dbReference type="GO" id="GO:0008080">
    <property type="term" value="F:N-acetyltransferase activity"/>
    <property type="evidence" value="ECO:0000318"/>
    <property type="project" value="GO_Central"/>
</dbReference>
<name>Q9RW72_DEIRA</name>
<dbReference type="OrthoDB" id="5319888at2"/>